<keyword evidence="3" id="KW-0645">Protease</keyword>
<evidence type="ECO:0000313" key="3">
    <source>
        <dbReference type="EMBL" id="MBR0553254.1"/>
    </source>
</evidence>
<feature type="transmembrane region" description="Helical" evidence="1">
    <location>
        <begin position="91"/>
        <end position="112"/>
    </location>
</feature>
<dbReference type="GO" id="GO:0004175">
    <property type="term" value="F:endopeptidase activity"/>
    <property type="evidence" value="ECO:0007669"/>
    <property type="project" value="UniProtKB-ARBA"/>
</dbReference>
<evidence type="ECO:0000313" key="4">
    <source>
        <dbReference type="Proteomes" id="UP000676996"/>
    </source>
</evidence>
<sequence>MATALLVLALAAYTLFLKGRLAIRLGIDRSDRAAMYRFWVWKAVLLFAAPTLISLALLGRLGALGYMPQSFAVASARLSVVPGGWRGDAVMLWTMAGGLIGGALIGVLVARWRRRRGRAPWMLGDVGMVLPRHRGELRWTFLLSITAGITEELYFRLLLPLLSAILLGDALPGFALSLVLFALAHGYQRWTGMLGAMVLGAIFTAIYWLTASLGMTMALHALVDLNALVLRPLLMGLPKRPVSSSADSRF</sequence>
<accession>A0A8T4IH92</accession>
<feature type="transmembrane region" description="Helical" evidence="1">
    <location>
        <begin position="161"/>
        <end position="183"/>
    </location>
</feature>
<dbReference type="InterPro" id="IPR003675">
    <property type="entry name" value="Rce1/LyrA-like_dom"/>
</dbReference>
<dbReference type="Pfam" id="PF02517">
    <property type="entry name" value="Rce1-like"/>
    <property type="match status" value="1"/>
</dbReference>
<dbReference type="Proteomes" id="UP000676996">
    <property type="component" value="Unassembled WGS sequence"/>
</dbReference>
<feature type="domain" description="CAAX prenyl protease 2/Lysostaphin resistance protein A-like" evidence="2">
    <location>
        <begin position="137"/>
        <end position="225"/>
    </location>
</feature>
<evidence type="ECO:0000259" key="2">
    <source>
        <dbReference type="Pfam" id="PF02517"/>
    </source>
</evidence>
<comment type="caution">
    <text evidence="3">The sequence shown here is derived from an EMBL/GenBank/DDBJ whole genome shotgun (WGS) entry which is preliminary data.</text>
</comment>
<keyword evidence="4" id="KW-1185">Reference proteome</keyword>
<proteinExistence type="predicted"/>
<name>A0A8T4IH92_9SPHN</name>
<gene>
    <name evidence="3" type="ORF">J7S20_12120</name>
</gene>
<feature type="transmembrane region" description="Helical" evidence="1">
    <location>
        <begin position="38"/>
        <end position="59"/>
    </location>
</feature>
<keyword evidence="1" id="KW-0472">Membrane</keyword>
<evidence type="ECO:0000256" key="1">
    <source>
        <dbReference type="SAM" id="Phobius"/>
    </source>
</evidence>
<dbReference type="EMBL" id="JAGRQC010000003">
    <property type="protein sequence ID" value="MBR0553254.1"/>
    <property type="molecule type" value="Genomic_DNA"/>
</dbReference>
<reference evidence="3" key="1">
    <citation type="submission" date="2021-04" db="EMBL/GenBank/DDBJ databases">
        <title>Ouciella asimina sp. nov., isolated from the surface seawater in the hydrothermal field of Okinawa Trough.</title>
        <authorList>
            <person name="Shuang W."/>
        </authorList>
    </citation>
    <scope>NUCLEOTIDE SEQUENCE</scope>
    <source>
        <strain evidence="3">LXI357</strain>
    </source>
</reference>
<feature type="transmembrane region" description="Helical" evidence="1">
    <location>
        <begin position="190"/>
        <end position="209"/>
    </location>
</feature>
<keyword evidence="3" id="KW-0482">Metalloprotease</keyword>
<dbReference type="GO" id="GO:0080120">
    <property type="term" value="P:CAAX-box protein maturation"/>
    <property type="evidence" value="ECO:0007669"/>
    <property type="project" value="UniProtKB-ARBA"/>
</dbReference>
<dbReference type="AlphaFoldDB" id="A0A8T4IH92"/>
<dbReference type="RefSeq" id="WP_284054492.1">
    <property type="nucleotide sequence ID" value="NZ_JAGRQC010000003.1"/>
</dbReference>
<organism evidence="3 4">
    <name type="scientific">Stakelama marina</name>
    <dbReference type="NCBI Taxonomy" id="2826939"/>
    <lineage>
        <taxon>Bacteria</taxon>
        <taxon>Pseudomonadati</taxon>
        <taxon>Pseudomonadota</taxon>
        <taxon>Alphaproteobacteria</taxon>
        <taxon>Sphingomonadales</taxon>
        <taxon>Sphingomonadaceae</taxon>
        <taxon>Stakelama</taxon>
    </lineage>
</organism>
<protein>
    <submittedName>
        <fullName evidence="3">CPBP family intramembrane metalloprotease</fullName>
    </submittedName>
</protein>
<keyword evidence="3" id="KW-0378">Hydrolase</keyword>
<dbReference type="GO" id="GO:0008237">
    <property type="term" value="F:metallopeptidase activity"/>
    <property type="evidence" value="ECO:0007669"/>
    <property type="project" value="UniProtKB-KW"/>
</dbReference>
<keyword evidence="1" id="KW-1133">Transmembrane helix</keyword>
<keyword evidence="1" id="KW-0812">Transmembrane</keyword>